<evidence type="ECO:0000313" key="4">
    <source>
        <dbReference type="Proteomes" id="UP000050761"/>
    </source>
</evidence>
<dbReference type="EMBL" id="UZAH01031854">
    <property type="protein sequence ID" value="VDP18219.1"/>
    <property type="molecule type" value="Genomic_DNA"/>
</dbReference>
<dbReference type="WBParaSite" id="HPBE_0002009301-mRNA-1">
    <property type="protein sequence ID" value="HPBE_0002009301-mRNA-1"/>
    <property type="gene ID" value="HPBE_0002009301"/>
</dbReference>
<evidence type="ECO:0000313" key="3">
    <source>
        <dbReference type="EMBL" id="VDP18219.1"/>
    </source>
</evidence>
<evidence type="ECO:0000313" key="5">
    <source>
        <dbReference type="WBParaSite" id="HPBE_0002009301-mRNA-1"/>
    </source>
</evidence>
<reference evidence="5" key="2">
    <citation type="submission" date="2019-09" db="UniProtKB">
        <authorList>
            <consortium name="WormBaseParasite"/>
        </authorList>
    </citation>
    <scope>IDENTIFICATION</scope>
</reference>
<feature type="signal peptide" evidence="1">
    <location>
        <begin position="1"/>
        <end position="25"/>
    </location>
</feature>
<evidence type="ECO:0000259" key="2">
    <source>
        <dbReference type="Pfam" id="PF23003"/>
    </source>
</evidence>
<dbReference type="AlphaFoldDB" id="A0A183GD07"/>
<feature type="domain" description="Abnormal cell migration protein 18-like fibronectin type I" evidence="2">
    <location>
        <begin position="63"/>
        <end position="130"/>
    </location>
</feature>
<reference evidence="3 4" key="1">
    <citation type="submission" date="2018-11" db="EMBL/GenBank/DDBJ databases">
        <authorList>
            <consortium name="Pathogen Informatics"/>
        </authorList>
    </citation>
    <scope>NUCLEOTIDE SEQUENCE [LARGE SCALE GENOMIC DNA]</scope>
</reference>
<organism evidence="4 5">
    <name type="scientific">Heligmosomoides polygyrus</name>
    <name type="common">Parasitic roundworm</name>
    <dbReference type="NCBI Taxonomy" id="6339"/>
    <lineage>
        <taxon>Eukaryota</taxon>
        <taxon>Metazoa</taxon>
        <taxon>Ecdysozoa</taxon>
        <taxon>Nematoda</taxon>
        <taxon>Chromadorea</taxon>
        <taxon>Rhabditida</taxon>
        <taxon>Rhabditina</taxon>
        <taxon>Rhabditomorpha</taxon>
        <taxon>Strongyloidea</taxon>
        <taxon>Heligmosomidae</taxon>
        <taxon>Heligmosomoides</taxon>
    </lineage>
</organism>
<accession>A0A3P8F2A3</accession>
<keyword evidence="1" id="KW-0732">Signal</keyword>
<sequence length="275" mass="30674">MKSAQGPSMLLLLLVASATAAAVYGRNATRPYVVKKTWVENFVKFQHVFEGKGAKPKIIPLGCVPSNRVDGEVLKVGGRFSGTDFVYACEESEDGVMSYDAVACVDALGKEMMLGEMRKLSNGTVILHCNIYGGALKKVVERAAGCYFNETIYNEDQLWIEPLISEKRMRKNKKLRKMPSTMNTTELTGRMMECFRPHHSYYESHVIGGSYAQCEQDDSGNVKLQPVQLEDLSCMMGNQTYSHLSKWTDDTRGAEMTCRYGTLQKTGAAYFPLSH</sequence>
<accession>A0A183GD07</accession>
<name>A0A183GD07_HELPZ</name>
<dbReference type="InterPro" id="IPR055119">
    <property type="entry name" value="Mig18_Fn1"/>
</dbReference>
<dbReference type="OrthoDB" id="5780467at2759"/>
<feature type="chain" id="PRO_5044551992" description="Abnormal cell migration protein 18-like fibronectin type I domain-containing protein" evidence="1">
    <location>
        <begin position="26"/>
        <end position="275"/>
    </location>
</feature>
<dbReference type="Pfam" id="PF23003">
    <property type="entry name" value="Fn1_2"/>
    <property type="match status" value="1"/>
</dbReference>
<keyword evidence="4" id="KW-1185">Reference proteome</keyword>
<protein>
    <recommendedName>
        <fullName evidence="2">Abnormal cell migration protein 18-like fibronectin type I domain-containing protein</fullName>
    </recommendedName>
</protein>
<proteinExistence type="predicted"/>
<gene>
    <name evidence="3" type="ORF">HPBE_LOCUS20092</name>
</gene>
<dbReference type="Proteomes" id="UP000050761">
    <property type="component" value="Unassembled WGS sequence"/>
</dbReference>
<evidence type="ECO:0000256" key="1">
    <source>
        <dbReference type="SAM" id="SignalP"/>
    </source>
</evidence>